<accession>A0A927EFW0</accession>
<dbReference type="CDD" id="cd00254">
    <property type="entry name" value="LT-like"/>
    <property type="match status" value="1"/>
</dbReference>
<dbReference type="PANTHER" id="PTHR37423">
    <property type="entry name" value="SOLUBLE LYTIC MUREIN TRANSGLYCOSYLASE-RELATED"/>
    <property type="match status" value="1"/>
</dbReference>
<comment type="similarity">
    <text evidence="2">Belongs to the virb1 family.</text>
</comment>
<evidence type="ECO:0000256" key="1">
    <source>
        <dbReference type="ARBA" id="ARBA00007734"/>
    </source>
</evidence>
<feature type="domain" description="Transglycosylase SLT" evidence="4">
    <location>
        <begin position="83"/>
        <end position="170"/>
    </location>
</feature>
<evidence type="ECO:0000256" key="3">
    <source>
        <dbReference type="SAM" id="MobiDB-lite"/>
    </source>
</evidence>
<sequence>MRIRSFVVGLGIFTSAFGSVHAQDRSPARHAAVDASGRVVPISPVPPQAAGSDRAGGAAPCATDKPLSSEDARALVTRVATEEDFYPDFVLSVAKTESRFNSVAVSEKGAFGLMQLMPATAKRFKVDLCDPTGNVLGGVRFLRALHQKYRNPFYILAAYNAGEDAVEKNRGVPAFPETIRYVAEVINDFYALPAPGRTAARTSSSKATAQAAWNDGFVMHID</sequence>
<dbReference type="InterPro" id="IPR008258">
    <property type="entry name" value="Transglycosylase_SLT_dom_1"/>
</dbReference>
<keyword evidence="6" id="KW-1185">Reference proteome</keyword>
<evidence type="ECO:0000313" key="5">
    <source>
        <dbReference type="EMBL" id="MBD3849151.1"/>
    </source>
</evidence>
<dbReference type="EMBL" id="JACXWY010000030">
    <property type="protein sequence ID" value="MBD3849151.1"/>
    <property type="molecule type" value="Genomic_DNA"/>
</dbReference>
<evidence type="ECO:0000313" key="6">
    <source>
        <dbReference type="Proteomes" id="UP000619295"/>
    </source>
</evidence>
<name>A0A927EFW0_9HYPH</name>
<dbReference type="SUPFAM" id="SSF53955">
    <property type="entry name" value="Lysozyme-like"/>
    <property type="match status" value="1"/>
</dbReference>
<reference evidence="5" key="1">
    <citation type="submission" date="2020-09" db="EMBL/GenBank/DDBJ databases">
        <title>Bosea spartocytisi sp. nov. a root nodule endophyte of Spartocytisus supranubius in the high mountain ecosystem fo the Teide National Park (Canary Islands, Spain).</title>
        <authorList>
            <person name="Pulido-Suarez L."/>
            <person name="Peix A."/>
            <person name="Igual J.M."/>
            <person name="Socas-Perez N."/>
            <person name="Velazquez E."/>
            <person name="Flores-Felix J.D."/>
            <person name="Leon-Barrios M."/>
        </authorList>
    </citation>
    <scope>NUCLEOTIDE SEQUENCE</scope>
    <source>
        <strain evidence="5">SSUT16</strain>
    </source>
</reference>
<evidence type="ECO:0000256" key="2">
    <source>
        <dbReference type="ARBA" id="ARBA00009387"/>
    </source>
</evidence>
<evidence type="ECO:0000259" key="4">
    <source>
        <dbReference type="Pfam" id="PF01464"/>
    </source>
</evidence>
<comment type="similarity">
    <text evidence="1">Belongs to the transglycosylase Slt family.</text>
</comment>
<feature type="region of interest" description="Disordered" evidence="3">
    <location>
        <begin position="42"/>
        <end position="65"/>
    </location>
</feature>
<dbReference type="AlphaFoldDB" id="A0A927EFW0"/>
<dbReference type="Pfam" id="PF01464">
    <property type="entry name" value="SLT"/>
    <property type="match status" value="1"/>
</dbReference>
<protein>
    <submittedName>
        <fullName evidence="5">Lytic transglycosylase domain-containing protein</fullName>
    </submittedName>
</protein>
<dbReference type="InterPro" id="IPR023346">
    <property type="entry name" value="Lysozyme-like_dom_sf"/>
</dbReference>
<comment type="caution">
    <text evidence="5">The sequence shown here is derived from an EMBL/GenBank/DDBJ whole genome shotgun (WGS) entry which is preliminary data.</text>
</comment>
<dbReference type="PANTHER" id="PTHR37423:SF2">
    <property type="entry name" value="MEMBRANE-BOUND LYTIC MUREIN TRANSGLYCOSYLASE C"/>
    <property type="match status" value="1"/>
</dbReference>
<organism evidence="5 6">
    <name type="scientific">Bosea spartocytisi</name>
    <dbReference type="NCBI Taxonomy" id="2773451"/>
    <lineage>
        <taxon>Bacteria</taxon>
        <taxon>Pseudomonadati</taxon>
        <taxon>Pseudomonadota</taxon>
        <taxon>Alphaproteobacteria</taxon>
        <taxon>Hyphomicrobiales</taxon>
        <taxon>Boseaceae</taxon>
        <taxon>Bosea</taxon>
    </lineage>
</organism>
<gene>
    <name evidence="5" type="ORF">IED13_25915</name>
</gene>
<dbReference type="Proteomes" id="UP000619295">
    <property type="component" value="Unassembled WGS sequence"/>
</dbReference>
<dbReference type="Gene3D" id="1.10.530.10">
    <property type="match status" value="1"/>
</dbReference>
<proteinExistence type="inferred from homology"/>